<evidence type="ECO:0000256" key="1">
    <source>
        <dbReference type="SAM" id="MobiDB-lite"/>
    </source>
</evidence>
<proteinExistence type="predicted"/>
<name>A0ABM7FAP5_9ACTN</name>
<evidence type="ECO:0000313" key="3">
    <source>
        <dbReference type="Proteomes" id="UP001321542"/>
    </source>
</evidence>
<evidence type="ECO:0000313" key="2">
    <source>
        <dbReference type="EMBL" id="BBC33095.1"/>
    </source>
</evidence>
<dbReference type="EMBL" id="AP018448">
    <property type="protein sequence ID" value="BBC33095.1"/>
    <property type="molecule type" value="Genomic_DNA"/>
</dbReference>
<accession>A0ABM7FAP5</accession>
<feature type="compositionally biased region" description="Gly residues" evidence="1">
    <location>
        <begin position="174"/>
        <end position="183"/>
    </location>
</feature>
<dbReference type="RefSeq" id="WP_286252500.1">
    <property type="nucleotide sequence ID" value="NZ_AP018448.1"/>
</dbReference>
<feature type="region of interest" description="Disordered" evidence="1">
    <location>
        <begin position="1"/>
        <end position="65"/>
    </location>
</feature>
<reference evidence="2 3" key="2">
    <citation type="journal article" date="2023" name="ChemBioChem">
        <title>Acyltransferase Domain Exchange between Two Independent Type I Polyketide Synthases in the Same Producer Strain of Macrolide Antibiotics.</title>
        <authorList>
            <person name="Kudo F."/>
            <person name="Kishikawa K."/>
            <person name="Tsuboi K."/>
            <person name="Kido T."/>
            <person name="Usui T."/>
            <person name="Hashimoto J."/>
            <person name="Shin-Ya K."/>
            <person name="Miyanaga A."/>
            <person name="Eguchi T."/>
        </authorList>
    </citation>
    <scope>NUCLEOTIDE SEQUENCE [LARGE SCALE GENOMIC DNA]</scope>
    <source>
        <strain evidence="2 3">A-8890</strain>
    </source>
</reference>
<feature type="region of interest" description="Disordered" evidence="1">
    <location>
        <begin position="89"/>
        <end position="203"/>
    </location>
</feature>
<sequence>MRPDEDPARKRRRRSKAARLRRGLAASPRETAAERPTAPVESPPSHESGRTGVESDSGAAESGLSAMELGRAAAESSLPVAELGLADVEPGLPAKERGSAVAESGLPAPESVPPAVQSVPATDLPVPATDKSVPTTDKSVPVADGSGPAAPTPGPTAEPPPPLPVRKPARGAAPGSGGVGDDGQGSPAGVSPPDFPSLSLLSAEDLLADQPSVEMLRRVRRGLRALPESDRHLSD</sequence>
<protein>
    <submittedName>
        <fullName evidence="2">Uncharacterized protein</fullName>
    </submittedName>
</protein>
<dbReference type="Proteomes" id="UP001321542">
    <property type="component" value="Chromosome"/>
</dbReference>
<keyword evidence="3" id="KW-1185">Reference proteome</keyword>
<feature type="compositionally biased region" description="Pro residues" evidence="1">
    <location>
        <begin position="150"/>
        <end position="165"/>
    </location>
</feature>
<organism evidence="2 3">
    <name type="scientific">Streptomyces graminofaciens</name>
    <dbReference type="NCBI Taxonomy" id="68212"/>
    <lineage>
        <taxon>Bacteria</taxon>
        <taxon>Bacillati</taxon>
        <taxon>Actinomycetota</taxon>
        <taxon>Actinomycetes</taxon>
        <taxon>Kitasatosporales</taxon>
        <taxon>Streptomycetaceae</taxon>
        <taxon>Streptomyces</taxon>
    </lineage>
</organism>
<feature type="compositionally biased region" description="Basic residues" evidence="1">
    <location>
        <begin position="9"/>
        <end position="22"/>
    </location>
</feature>
<reference evidence="2 3" key="1">
    <citation type="journal article" date="2010" name="ChemBioChem">
        <title>Cloning and characterization of the biosynthetic gene cluster of 16-membered macrolide antibiotic FD-891: involvement of a dual functional cytochrome P450 monooxygenase catalyzing epoxidation and hydroxylation.</title>
        <authorList>
            <person name="Kudo F."/>
            <person name="Motegi A."/>
            <person name="Mizoue K."/>
            <person name="Eguchi T."/>
        </authorList>
    </citation>
    <scope>NUCLEOTIDE SEQUENCE [LARGE SCALE GENOMIC DNA]</scope>
    <source>
        <strain evidence="2 3">A-8890</strain>
    </source>
</reference>
<gene>
    <name evidence="2" type="ORF">SGFS_043890</name>
</gene>